<evidence type="ECO:0000256" key="2">
    <source>
        <dbReference type="ARBA" id="ARBA00022576"/>
    </source>
</evidence>
<dbReference type="RefSeq" id="WP_272094186.1">
    <property type="nucleotide sequence ID" value="NZ_JAQNDK010000001.1"/>
</dbReference>
<dbReference type="InterPro" id="IPR001917">
    <property type="entry name" value="Aminotrans_II_pyridoxalP_BS"/>
</dbReference>
<evidence type="ECO:0000256" key="4">
    <source>
        <dbReference type="ARBA" id="ARBA00022898"/>
    </source>
</evidence>
<dbReference type="CDD" id="cd00609">
    <property type="entry name" value="AAT_like"/>
    <property type="match status" value="1"/>
</dbReference>
<organism evidence="7 8">
    <name type="scientific">Sorangium atrum</name>
    <dbReference type="NCBI Taxonomy" id="2995308"/>
    <lineage>
        <taxon>Bacteria</taxon>
        <taxon>Pseudomonadati</taxon>
        <taxon>Myxococcota</taxon>
        <taxon>Polyangia</taxon>
        <taxon>Polyangiales</taxon>
        <taxon>Polyangiaceae</taxon>
        <taxon>Sorangium</taxon>
    </lineage>
</organism>
<dbReference type="PROSITE" id="PS00599">
    <property type="entry name" value="AA_TRANSFER_CLASS_2"/>
    <property type="match status" value="1"/>
</dbReference>
<dbReference type="SUPFAM" id="SSF53383">
    <property type="entry name" value="PLP-dependent transferases"/>
    <property type="match status" value="1"/>
</dbReference>
<evidence type="ECO:0000256" key="3">
    <source>
        <dbReference type="ARBA" id="ARBA00022679"/>
    </source>
</evidence>
<dbReference type="Proteomes" id="UP001217485">
    <property type="component" value="Unassembled WGS sequence"/>
</dbReference>
<keyword evidence="4 5" id="KW-0663">Pyridoxal phosphate</keyword>
<evidence type="ECO:0000256" key="5">
    <source>
        <dbReference type="RuleBase" id="RU003693"/>
    </source>
</evidence>
<dbReference type="InterPro" id="IPR015424">
    <property type="entry name" value="PyrdxlP-dep_Trfase"/>
</dbReference>
<keyword evidence="8" id="KW-1185">Reference proteome</keyword>
<proteinExistence type="inferred from homology"/>
<keyword evidence="2 7" id="KW-0032">Aminotransferase</keyword>
<dbReference type="Pfam" id="PF00155">
    <property type="entry name" value="Aminotran_1_2"/>
    <property type="match status" value="1"/>
</dbReference>
<comment type="similarity">
    <text evidence="5">Belongs to the class-II pyridoxal-phosphate-dependent aminotransferase family.</text>
</comment>
<name>A0ABT5BTE2_9BACT</name>
<reference evidence="7 8" key="1">
    <citation type="submission" date="2023-01" db="EMBL/GenBank/DDBJ databases">
        <title>Minimal conservation of predation-associated metabolite biosynthetic gene clusters underscores biosynthetic potential of Myxococcota including descriptions for ten novel species: Archangium lansinium sp. nov., Myxococcus landrumus sp. nov., Nannocystis bai.</title>
        <authorList>
            <person name="Ahearne A."/>
            <person name="Stevens C."/>
            <person name="Dowd S."/>
        </authorList>
    </citation>
    <scope>NUCLEOTIDE SEQUENCE [LARGE SCALE GENOMIC DNA]</scope>
    <source>
        <strain evidence="7 8">WIWO2</strain>
    </source>
</reference>
<keyword evidence="3" id="KW-0808">Transferase</keyword>
<dbReference type="GO" id="GO:0008483">
    <property type="term" value="F:transaminase activity"/>
    <property type="evidence" value="ECO:0007669"/>
    <property type="project" value="UniProtKB-KW"/>
</dbReference>
<evidence type="ECO:0000259" key="6">
    <source>
        <dbReference type="Pfam" id="PF00155"/>
    </source>
</evidence>
<dbReference type="Gene3D" id="3.90.1150.10">
    <property type="entry name" value="Aspartate Aminotransferase, domain 1"/>
    <property type="match status" value="1"/>
</dbReference>
<dbReference type="InterPro" id="IPR015422">
    <property type="entry name" value="PyrdxlP-dep_Trfase_small"/>
</dbReference>
<sequence>MVEGRASIDPEGVLFTAGSIAGIDLLVRCFCEPGEDRVCISTPTFPAFAQYARFHGVEVVDVPLEGRDFNVLRTEAMSALGAKLTFVCTPNNPVGTTVAAEQVLELVQRSRGLVVVDEAYVELADVGSFARLVSRYPNLVVLRTFSKAWGLAGLRAGVVIAAPDVVHTLRIVQDPFACTAPVQAALARELHRVGELRAVLARLRAERAALVAALTRSPAVEYVYPTSTNFVLVRLRRPDAVYAALEREPDVFAANAHAHVPGTLKISMGRPDNDARLLSFLQAHG</sequence>
<dbReference type="InterPro" id="IPR015421">
    <property type="entry name" value="PyrdxlP-dep_Trfase_major"/>
</dbReference>
<protein>
    <submittedName>
        <fullName evidence="7">Aminotransferase class I/II-fold pyridoxal phosphate-dependent enzyme</fullName>
    </submittedName>
</protein>
<comment type="caution">
    <text evidence="7">The sequence shown here is derived from an EMBL/GenBank/DDBJ whole genome shotgun (WGS) entry which is preliminary data.</text>
</comment>
<accession>A0ABT5BTE2</accession>
<evidence type="ECO:0000256" key="1">
    <source>
        <dbReference type="ARBA" id="ARBA00001933"/>
    </source>
</evidence>
<feature type="domain" description="Aminotransferase class I/classII large" evidence="6">
    <location>
        <begin position="6"/>
        <end position="278"/>
    </location>
</feature>
<comment type="cofactor">
    <cofactor evidence="1 5">
        <name>pyridoxal 5'-phosphate</name>
        <dbReference type="ChEBI" id="CHEBI:597326"/>
    </cofactor>
</comment>
<dbReference type="InterPro" id="IPR004839">
    <property type="entry name" value="Aminotransferase_I/II_large"/>
</dbReference>
<evidence type="ECO:0000313" key="8">
    <source>
        <dbReference type="Proteomes" id="UP001217485"/>
    </source>
</evidence>
<dbReference type="EMBL" id="JAQNDK010000001">
    <property type="protein sequence ID" value="MDC0677426.1"/>
    <property type="molecule type" value="Genomic_DNA"/>
</dbReference>
<dbReference type="Gene3D" id="3.40.640.10">
    <property type="entry name" value="Type I PLP-dependent aspartate aminotransferase-like (Major domain)"/>
    <property type="match status" value="1"/>
</dbReference>
<evidence type="ECO:0000313" key="7">
    <source>
        <dbReference type="EMBL" id="MDC0677426.1"/>
    </source>
</evidence>
<dbReference type="PANTHER" id="PTHR42885">
    <property type="entry name" value="HISTIDINOL-PHOSPHATE AMINOTRANSFERASE-RELATED"/>
    <property type="match status" value="1"/>
</dbReference>
<dbReference type="PANTHER" id="PTHR42885:SF2">
    <property type="entry name" value="HISTIDINOL-PHOSPHATE AMINOTRANSFERASE"/>
    <property type="match status" value="1"/>
</dbReference>
<gene>
    <name evidence="7" type="ORF">POL72_06700</name>
</gene>